<dbReference type="SUPFAM" id="SSF103473">
    <property type="entry name" value="MFS general substrate transporter"/>
    <property type="match status" value="1"/>
</dbReference>
<comment type="caution">
    <text evidence="8">The sequence shown here is derived from an EMBL/GenBank/DDBJ whole genome shotgun (WGS) entry which is preliminary data.</text>
</comment>
<reference evidence="9" key="1">
    <citation type="journal article" date="2019" name="Int. J. Syst. Evol. Microbiol.">
        <title>The Global Catalogue of Microorganisms (GCM) 10K type strain sequencing project: providing services to taxonomists for standard genome sequencing and annotation.</title>
        <authorList>
            <consortium name="The Broad Institute Genomics Platform"/>
            <consortium name="The Broad Institute Genome Sequencing Center for Infectious Disease"/>
            <person name="Wu L."/>
            <person name="Ma J."/>
        </authorList>
    </citation>
    <scope>NUCLEOTIDE SEQUENCE [LARGE SCALE GENOMIC DNA]</scope>
    <source>
        <strain evidence="9">JCM 18410</strain>
    </source>
</reference>
<proteinExistence type="predicted"/>
<dbReference type="PANTHER" id="PTHR43124">
    <property type="entry name" value="PURINE EFFLUX PUMP PBUE"/>
    <property type="match status" value="1"/>
</dbReference>
<sequence length="104" mass="10754">MPFAVHLLAFSLFAMGSAEFLLAGVLISAFAVGVVIGGPPLAVLTLRRPRRTTLVVSQTLLAIGVAIGLPADDFTALIVTRFLCGLTYAGFWAVAAVAGQRPGL</sequence>
<feature type="domain" description="Major facilitator superfamily (MFS) profile" evidence="7">
    <location>
        <begin position="1"/>
        <end position="104"/>
    </location>
</feature>
<protein>
    <recommendedName>
        <fullName evidence="7">Major facilitator superfamily (MFS) profile domain-containing protein</fullName>
    </recommendedName>
</protein>
<organism evidence="8 9">
    <name type="scientific">Streptomyces similanensis</name>
    <dbReference type="NCBI Taxonomy" id="1274988"/>
    <lineage>
        <taxon>Bacteria</taxon>
        <taxon>Bacillati</taxon>
        <taxon>Actinomycetota</taxon>
        <taxon>Actinomycetes</taxon>
        <taxon>Kitasatosporales</taxon>
        <taxon>Streptomycetaceae</taxon>
        <taxon>Streptomyces</taxon>
    </lineage>
</organism>
<keyword evidence="5 6" id="KW-0472">Membrane</keyword>
<keyword evidence="2" id="KW-1003">Cell membrane</keyword>
<dbReference type="PROSITE" id="PS50850">
    <property type="entry name" value="MFS"/>
    <property type="match status" value="1"/>
</dbReference>
<evidence type="ECO:0000313" key="9">
    <source>
        <dbReference type="Proteomes" id="UP001500124"/>
    </source>
</evidence>
<dbReference type="InterPro" id="IPR020846">
    <property type="entry name" value="MFS_dom"/>
</dbReference>
<feature type="transmembrane region" description="Helical" evidence="6">
    <location>
        <begin position="77"/>
        <end position="98"/>
    </location>
</feature>
<feature type="transmembrane region" description="Helical" evidence="6">
    <location>
        <begin position="28"/>
        <end position="46"/>
    </location>
</feature>
<evidence type="ECO:0000259" key="7">
    <source>
        <dbReference type="PROSITE" id="PS50850"/>
    </source>
</evidence>
<evidence type="ECO:0000313" key="8">
    <source>
        <dbReference type="EMBL" id="GAA5063086.1"/>
    </source>
</evidence>
<gene>
    <name evidence="8" type="ORF">GCM10023336_42040</name>
</gene>
<comment type="subcellular location">
    <subcellularLocation>
        <location evidence="1">Cell membrane</location>
        <topology evidence="1">Multi-pass membrane protein</topology>
    </subcellularLocation>
</comment>
<evidence type="ECO:0000256" key="4">
    <source>
        <dbReference type="ARBA" id="ARBA00022989"/>
    </source>
</evidence>
<dbReference type="RefSeq" id="WP_345669749.1">
    <property type="nucleotide sequence ID" value="NZ_BAABKC010000059.1"/>
</dbReference>
<feature type="transmembrane region" description="Helical" evidence="6">
    <location>
        <begin position="53"/>
        <end position="71"/>
    </location>
</feature>
<dbReference type="InterPro" id="IPR011701">
    <property type="entry name" value="MFS"/>
</dbReference>
<dbReference type="InterPro" id="IPR036259">
    <property type="entry name" value="MFS_trans_sf"/>
</dbReference>
<evidence type="ECO:0000256" key="6">
    <source>
        <dbReference type="SAM" id="Phobius"/>
    </source>
</evidence>
<dbReference type="InterPro" id="IPR050189">
    <property type="entry name" value="MFS_Efflux_Transporters"/>
</dbReference>
<evidence type="ECO:0000256" key="2">
    <source>
        <dbReference type="ARBA" id="ARBA00022475"/>
    </source>
</evidence>
<evidence type="ECO:0000256" key="1">
    <source>
        <dbReference type="ARBA" id="ARBA00004651"/>
    </source>
</evidence>
<dbReference type="Proteomes" id="UP001500124">
    <property type="component" value="Unassembled WGS sequence"/>
</dbReference>
<keyword evidence="3 6" id="KW-0812">Transmembrane</keyword>
<dbReference type="EMBL" id="BAABKC010000059">
    <property type="protein sequence ID" value="GAA5063086.1"/>
    <property type="molecule type" value="Genomic_DNA"/>
</dbReference>
<accession>A0ABP9KSX6</accession>
<dbReference type="Gene3D" id="1.20.1250.20">
    <property type="entry name" value="MFS general substrate transporter like domains"/>
    <property type="match status" value="1"/>
</dbReference>
<evidence type="ECO:0000256" key="3">
    <source>
        <dbReference type="ARBA" id="ARBA00022692"/>
    </source>
</evidence>
<name>A0ABP9KSX6_9ACTN</name>
<keyword evidence="4 6" id="KW-1133">Transmembrane helix</keyword>
<dbReference type="PANTHER" id="PTHR43124:SF3">
    <property type="entry name" value="CHLORAMPHENICOL EFFLUX PUMP RV0191"/>
    <property type="match status" value="1"/>
</dbReference>
<dbReference type="Pfam" id="PF07690">
    <property type="entry name" value="MFS_1"/>
    <property type="match status" value="1"/>
</dbReference>
<evidence type="ECO:0000256" key="5">
    <source>
        <dbReference type="ARBA" id="ARBA00023136"/>
    </source>
</evidence>
<keyword evidence="9" id="KW-1185">Reference proteome</keyword>